<evidence type="ECO:0000313" key="9">
    <source>
        <dbReference type="Proteomes" id="UP000827092"/>
    </source>
</evidence>
<feature type="compositionally biased region" description="Low complexity" evidence="6">
    <location>
        <begin position="372"/>
        <end position="382"/>
    </location>
</feature>
<evidence type="ECO:0000256" key="5">
    <source>
        <dbReference type="SAM" id="Coils"/>
    </source>
</evidence>
<feature type="region of interest" description="Disordered" evidence="6">
    <location>
        <begin position="916"/>
        <end position="1020"/>
    </location>
</feature>
<dbReference type="PANTHER" id="PTHR15551">
    <property type="entry name" value="LIM DOMAIN ONLY 7"/>
    <property type="match status" value="1"/>
</dbReference>
<gene>
    <name evidence="8" type="ORF">JTE90_022109</name>
</gene>
<organism evidence="8 9">
    <name type="scientific">Oedothorax gibbosus</name>
    <dbReference type="NCBI Taxonomy" id="931172"/>
    <lineage>
        <taxon>Eukaryota</taxon>
        <taxon>Metazoa</taxon>
        <taxon>Ecdysozoa</taxon>
        <taxon>Arthropoda</taxon>
        <taxon>Chelicerata</taxon>
        <taxon>Arachnida</taxon>
        <taxon>Araneae</taxon>
        <taxon>Araneomorphae</taxon>
        <taxon>Entelegynae</taxon>
        <taxon>Araneoidea</taxon>
        <taxon>Linyphiidae</taxon>
        <taxon>Erigoninae</taxon>
        <taxon>Oedothorax</taxon>
    </lineage>
</organism>
<keyword evidence="2 4" id="KW-0862">Zinc</keyword>
<feature type="compositionally biased region" description="Polar residues" evidence="6">
    <location>
        <begin position="391"/>
        <end position="418"/>
    </location>
</feature>
<dbReference type="CDD" id="cd08368">
    <property type="entry name" value="LIM"/>
    <property type="match status" value="1"/>
</dbReference>
<name>A0AAV6VU54_9ARAC</name>
<dbReference type="GO" id="GO:0032034">
    <property type="term" value="F:myosin II head/neck binding"/>
    <property type="evidence" value="ECO:0007669"/>
    <property type="project" value="TreeGrafter"/>
</dbReference>
<dbReference type="GO" id="GO:0051496">
    <property type="term" value="P:positive regulation of stress fiber assembly"/>
    <property type="evidence" value="ECO:0007669"/>
    <property type="project" value="TreeGrafter"/>
</dbReference>
<dbReference type="PROSITE" id="PS00478">
    <property type="entry name" value="LIM_DOMAIN_1"/>
    <property type="match status" value="1"/>
</dbReference>
<feature type="region of interest" description="Disordered" evidence="6">
    <location>
        <begin position="678"/>
        <end position="732"/>
    </location>
</feature>
<dbReference type="Gene3D" id="2.10.110.10">
    <property type="entry name" value="Cysteine Rich Protein"/>
    <property type="match status" value="1"/>
</dbReference>
<evidence type="ECO:0000256" key="4">
    <source>
        <dbReference type="PROSITE-ProRule" id="PRU00125"/>
    </source>
</evidence>
<feature type="domain" description="LIM zinc-binding" evidence="7">
    <location>
        <begin position="1193"/>
        <end position="1259"/>
    </location>
</feature>
<feature type="region of interest" description="Disordered" evidence="6">
    <location>
        <begin position="369"/>
        <end position="418"/>
    </location>
</feature>
<dbReference type="GO" id="GO:0051893">
    <property type="term" value="P:regulation of focal adhesion assembly"/>
    <property type="evidence" value="ECO:0007669"/>
    <property type="project" value="TreeGrafter"/>
</dbReference>
<dbReference type="Pfam" id="PF00412">
    <property type="entry name" value="LIM"/>
    <property type="match status" value="1"/>
</dbReference>
<feature type="region of interest" description="Disordered" evidence="6">
    <location>
        <begin position="244"/>
        <end position="344"/>
    </location>
</feature>
<dbReference type="AlphaFoldDB" id="A0AAV6VU54"/>
<feature type="region of interest" description="Disordered" evidence="6">
    <location>
        <begin position="621"/>
        <end position="645"/>
    </location>
</feature>
<dbReference type="SMART" id="SM00132">
    <property type="entry name" value="LIM"/>
    <property type="match status" value="1"/>
</dbReference>
<feature type="compositionally biased region" description="Polar residues" evidence="6">
    <location>
        <begin position="621"/>
        <end position="633"/>
    </location>
</feature>
<dbReference type="EMBL" id="JAFNEN010000025">
    <property type="protein sequence ID" value="KAG8199655.1"/>
    <property type="molecule type" value="Genomic_DNA"/>
</dbReference>
<feature type="coiled-coil region" evidence="5">
    <location>
        <begin position="836"/>
        <end position="878"/>
    </location>
</feature>
<dbReference type="GO" id="GO:0001725">
    <property type="term" value="C:stress fiber"/>
    <property type="evidence" value="ECO:0007669"/>
    <property type="project" value="TreeGrafter"/>
</dbReference>
<keyword evidence="1 4" id="KW-0479">Metal-binding</keyword>
<feature type="compositionally biased region" description="Polar residues" evidence="6">
    <location>
        <begin position="476"/>
        <end position="486"/>
    </location>
</feature>
<feature type="compositionally biased region" description="Polar residues" evidence="6">
    <location>
        <begin position="1081"/>
        <end position="1091"/>
    </location>
</feature>
<dbReference type="PROSITE" id="PS50023">
    <property type="entry name" value="LIM_DOMAIN_2"/>
    <property type="match status" value="1"/>
</dbReference>
<feature type="compositionally biased region" description="Basic and acidic residues" evidence="6">
    <location>
        <begin position="947"/>
        <end position="982"/>
    </location>
</feature>
<evidence type="ECO:0000256" key="6">
    <source>
        <dbReference type="SAM" id="MobiDB-lite"/>
    </source>
</evidence>
<sequence length="1265" mass="141268">MPGTTRYSATFDRPYEEDDKTDPSTTNGSRRPRSQSLAHIGLSNNSRPYTPLGHYGGDNSRPSQRSSSTDSGGKGAEQIPTRATAKPVVKAHNNPFQFVKVGTCPLYRKAEEQLKVVKEVKKPPEALKEEEEWQSKHVDNSGVSPYFDHSRVGIPVKMEWRQNLDSWKSRRRKMSEDIFRRQEEIKQFETEEQSVQAGSKKIKKFSEMVESRAHRGRTMSLCLLSSPLDLQQWELNNQNKNNLFSEESEEHSAANSDDEGSHDQVFQKTTNGSTNGNRTPNSRNSSAKSKSNKLFELGENGSPSKDGIYIDSGLESISSSHRTGDTPDSCSDFSQDSGSSIDCDSPRASSLLHGINILEDYSSKFLHHSDSSDSFSNLKTSTPDLAKKPVNGQTNKSSLKNGNASCLPPNQSTNGCSNSELLTNELFSKKKENSTESSVSELSSEDVLENFEKDHSKHEQSIESENEVFVDDFGDSANSPSLSNVTTEEEKNKIPLNATLSCTTDSSDSVQTENSACAAVHTISKTISKSTLEKSKIEENCNSKLPVSNEEILSVKSEMHSKEIEKEPTSVKKKNTVKIRKKKPIAKVVSVEISNQQADISADSKKASVENAATEESLNVVFQSPPKDSSQKPAINDTKTKPSSARVTLTDVLPVEQIAEEMEKLILQQLEEEERAKEISSKVSPISAATFDISPPTKAEPPKEKPPPPPCTEEETPNQKVPSLKRVNSTKRIKKEIHKRRSNFLGIENADENILCDNSLVPPPNALEQILKAEMELDRESMKRLENAAAERVKLEEKEFIKREQEIIANLEKEEMHLQFVTKKESIDNSMDGDRILKLKEEKIVAETEKAAADDQILRLAEEKLLREREEYIRKQEEDIKSSAELSPPLLSDAAKSLNASSLCTETILLSETGEGKTISDSQVLGTDDGKMVAPAKPAVPPKPVKKKEAIRKERERLRQEQEELQKEREEHRLKLLKEQDLLKNSQKPNAPVCRPTPPAKPSHTPKLTHSSNPPQPSARENVIFSSQSYHMAQNGISSRNGCVEMDPVLSKHKPVPSQKKNIHSDSRAPQKVPLAKKTSQDSSPESKYNQNHWLIQEAEMRRIAELKERQHSAQFSQSHLVKDDLSNPRLSIPKQDKMWSYAQPSIVTQKHHVPPSEKLLGMYQQVPQPPAKPSRVVPLERPEQILSISGRKKCSHCMEELGRGAAMIIESLQLYYHIQCFQCCVCQAQLGNGSCGTDVRVRNNKLHCQNCYSNDEAGLKFSQV</sequence>
<keyword evidence="5" id="KW-0175">Coiled coil</keyword>
<evidence type="ECO:0000313" key="8">
    <source>
        <dbReference type="EMBL" id="KAG8199655.1"/>
    </source>
</evidence>
<feature type="region of interest" description="Disordered" evidence="6">
    <location>
        <begin position="471"/>
        <end position="490"/>
    </location>
</feature>
<dbReference type="InterPro" id="IPR031865">
    <property type="entry name" value="DUF4757"/>
</dbReference>
<proteinExistence type="predicted"/>
<reference evidence="8 9" key="1">
    <citation type="journal article" date="2022" name="Nat. Ecol. Evol.">
        <title>A masculinizing supergene underlies an exaggerated male reproductive morph in a spider.</title>
        <authorList>
            <person name="Hendrickx F."/>
            <person name="De Corte Z."/>
            <person name="Sonet G."/>
            <person name="Van Belleghem S.M."/>
            <person name="Kostlbacher S."/>
            <person name="Vangestel C."/>
        </authorList>
    </citation>
    <scope>NUCLEOTIDE SEQUENCE [LARGE SCALE GENOMIC DNA]</scope>
    <source>
        <strain evidence="8">W744_W776</strain>
    </source>
</reference>
<evidence type="ECO:0000256" key="3">
    <source>
        <dbReference type="ARBA" id="ARBA00023038"/>
    </source>
</evidence>
<protein>
    <recommendedName>
        <fullName evidence="7">LIM zinc-binding domain-containing protein</fullName>
    </recommendedName>
</protein>
<dbReference type="Proteomes" id="UP000827092">
    <property type="component" value="Unassembled WGS sequence"/>
</dbReference>
<feature type="region of interest" description="Disordered" evidence="6">
    <location>
        <begin position="1"/>
        <end position="88"/>
    </location>
</feature>
<feature type="compositionally biased region" description="Low complexity" evidence="6">
    <location>
        <begin position="60"/>
        <end position="71"/>
    </location>
</feature>
<feature type="compositionally biased region" description="Low complexity" evidence="6">
    <location>
        <begin position="328"/>
        <end position="342"/>
    </location>
</feature>
<feature type="compositionally biased region" description="Polar residues" evidence="6">
    <location>
        <begin position="264"/>
        <end position="280"/>
    </location>
</feature>
<feature type="compositionally biased region" description="Polar residues" evidence="6">
    <location>
        <begin position="23"/>
        <end position="48"/>
    </location>
</feature>
<dbReference type="Pfam" id="PF15949">
    <property type="entry name" value="DUF4757"/>
    <property type="match status" value="1"/>
</dbReference>
<feature type="region of interest" description="Disordered" evidence="6">
    <location>
        <begin position="1049"/>
        <end position="1091"/>
    </location>
</feature>
<dbReference type="PANTHER" id="PTHR15551:SF3">
    <property type="entry name" value="LIM AND CALPONIN HOMOLOGY DOMAINS-CONTAINING PROTEIN 1"/>
    <property type="match status" value="1"/>
</dbReference>
<keyword evidence="9" id="KW-1185">Reference proteome</keyword>
<evidence type="ECO:0000256" key="2">
    <source>
        <dbReference type="ARBA" id="ARBA00022833"/>
    </source>
</evidence>
<dbReference type="InterPro" id="IPR001781">
    <property type="entry name" value="Znf_LIM"/>
</dbReference>
<comment type="caution">
    <text evidence="8">The sequence shown here is derived from an EMBL/GenBank/DDBJ whole genome shotgun (WGS) entry which is preliminary data.</text>
</comment>
<evidence type="ECO:0000256" key="1">
    <source>
        <dbReference type="ARBA" id="ARBA00022723"/>
    </source>
</evidence>
<dbReference type="GO" id="GO:0046872">
    <property type="term" value="F:metal ion binding"/>
    <property type="evidence" value="ECO:0007669"/>
    <property type="project" value="UniProtKB-KW"/>
</dbReference>
<evidence type="ECO:0000259" key="7">
    <source>
        <dbReference type="PROSITE" id="PS50023"/>
    </source>
</evidence>
<accession>A0AAV6VU54</accession>
<keyword evidence="3 4" id="KW-0440">LIM domain</keyword>